<keyword evidence="2" id="KW-0808">Transferase</keyword>
<dbReference type="GO" id="GO:0017136">
    <property type="term" value="F:histone deacetylase activity, NAD-dependent"/>
    <property type="evidence" value="ECO:0007669"/>
    <property type="project" value="TreeGrafter"/>
</dbReference>
<dbReference type="Gene3D" id="3.40.50.1220">
    <property type="entry name" value="TPP-binding domain"/>
    <property type="match status" value="1"/>
</dbReference>
<sequence>MSSNIDVFHSVLRNSRNILAVCGAGLSASSGLPTFRGAGGMWRTHDATLLATPEAFELFPSLVWQFYSLRRHAALQAKPNPAHYALAELSKNRRVTFKCVTQNVDGLSVRAGHENNGCNKAEYIHGSLFKINCSNEKCSYEEFPNFNDPIAPALAMPIPKGETWQDIPDSEWPEVKVEDLPHCPECHKLLRPGVVWFGEELDTTMLDRVDKFIREGCDLCIVIGTSGQVYPAAGYSTNVKERGGKVAIVDMNPGDYQGREWRHGGPDFVFAGDAAELLPKLLEPVTGELKIPEKEPGWNI</sequence>
<dbReference type="InterPro" id="IPR027546">
    <property type="entry name" value="Sirtuin_class_III"/>
</dbReference>
<evidence type="ECO:0000256" key="1">
    <source>
        <dbReference type="ARBA" id="ARBA00006924"/>
    </source>
</evidence>
<dbReference type="OrthoDB" id="424302at2759"/>
<dbReference type="PANTHER" id="PTHR11085:SF10">
    <property type="entry name" value="NAD-DEPENDENT PROTEIN DEACYLASE SIRTUIN-5, MITOCHONDRIAL-RELATED"/>
    <property type="match status" value="1"/>
</dbReference>
<dbReference type="SUPFAM" id="SSF52467">
    <property type="entry name" value="DHS-like NAD/FAD-binding domain"/>
    <property type="match status" value="1"/>
</dbReference>
<dbReference type="GO" id="GO:0070403">
    <property type="term" value="F:NAD+ binding"/>
    <property type="evidence" value="ECO:0007669"/>
    <property type="project" value="InterPro"/>
</dbReference>
<feature type="domain" description="Deacetylase sirtuin-type" evidence="5">
    <location>
        <begin position="1"/>
        <end position="288"/>
    </location>
</feature>
<keyword evidence="3" id="KW-0520">NAD</keyword>
<accession>A0A4V3SIC8</accession>
<dbReference type="GO" id="GO:0036055">
    <property type="term" value="F:protein-succinyllysine desuccinylase activity"/>
    <property type="evidence" value="ECO:0007669"/>
    <property type="project" value="InterPro"/>
</dbReference>
<evidence type="ECO:0000313" key="6">
    <source>
        <dbReference type="EMBL" id="TGZ79645.1"/>
    </source>
</evidence>
<proteinExistence type="inferred from homology"/>
<dbReference type="CDD" id="cd01412">
    <property type="entry name" value="SIRT5_Af1_CobB"/>
    <property type="match status" value="1"/>
</dbReference>
<keyword evidence="4" id="KW-0862">Zinc</keyword>
<feature type="binding site" evidence="4">
    <location>
        <position position="186"/>
    </location>
    <ligand>
        <name>Zn(2+)</name>
        <dbReference type="ChEBI" id="CHEBI:29105"/>
    </ligand>
</feature>
<keyword evidence="4" id="KW-0479">Metal-binding</keyword>
<dbReference type="PROSITE" id="PS50305">
    <property type="entry name" value="SIRTUIN"/>
    <property type="match status" value="1"/>
</dbReference>
<evidence type="ECO:0000259" key="5">
    <source>
        <dbReference type="PROSITE" id="PS50305"/>
    </source>
</evidence>
<dbReference type="InterPro" id="IPR003000">
    <property type="entry name" value="Sirtuin"/>
</dbReference>
<organism evidence="6 7">
    <name type="scientific">Ascodesmis nigricans</name>
    <dbReference type="NCBI Taxonomy" id="341454"/>
    <lineage>
        <taxon>Eukaryota</taxon>
        <taxon>Fungi</taxon>
        <taxon>Dikarya</taxon>
        <taxon>Ascomycota</taxon>
        <taxon>Pezizomycotina</taxon>
        <taxon>Pezizomycetes</taxon>
        <taxon>Pezizales</taxon>
        <taxon>Ascodesmidaceae</taxon>
        <taxon>Ascodesmis</taxon>
    </lineage>
</organism>
<dbReference type="InParanoid" id="A0A4V3SIC8"/>
<feature type="active site" description="Proton acceptor" evidence="4">
    <location>
        <position position="125"/>
    </location>
</feature>
<dbReference type="Proteomes" id="UP000298138">
    <property type="component" value="Unassembled WGS sequence"/>
</dbReference>
<dbReference type="PANTHER" id="PTHR11085">
    <property type="entry name" value="NAD-DEPENDENT PROTEIN DEACYLASE SIRTUIN-5, MITOCHONDRIAL-RELATED"/>
    <property type="match status" value="1"/>
</dbReference>
<gene>
    <name evidence="6" type="ORF">EX30DRAFT_342273</name>
</gene>
<dbReference type="InterPro" id="IPR026591">
    <property type="entry name" value="Sirtuin_cat_small_dom_sf"/>
</dbReference>
<dbReference type="Pfam" id="PF02146">
    <property type="entry name" value="SIR2"/>
    <property type="match status" value="1"/>
</dbReference>
<reference evidence="6 7" key="1">
    <citation type="submission" date="2019-04" db="EMBL/GenBank/DDBJ databases">
        <title>Comparative genomics and transcriptomics to analyze fruiting body development in filamentous ascomycetes.</title>
        <authorList>
            <consortium name="DOE Joint Genome Institute"/>
            <person name="Lutkenhaus R."/>
            <person name="Traeger S."/>
            <person name="Breuer J."/>
            <person name="Kuo A."/>
            <person name="Lipzen A."/>
            <person name="Pangilinan J."/>
            <person name="Dilworth D."/>
            <person name="Sandor L."/>
            <person name="Poggeler S."/>
            <person name="Barry K."/>
            <person name="Grigoriev I.V."/>
            <person name="Nowrousian M."/>
        </authorList>
    </citation>
    <scope>NUCLEOTIDE SEQUENCE [LARGE SCALE GENOMIC DNA]</scope>
    <source>
        <strain evidence="6 7">CBS 389.68</strain>
    </source>
</reference>
<dbReference type="AlphaFoldDB" id="A0A4V3SIC8"/>
<feature type="binding site" evidence="4">
    <location>
        <position position="138"/>
    </location>
    <ligand>
        <name>Zn(2+)</name>
        <dbReference type="ChEBI" id="CHEBI:29105"/>
    </ligand>
</feature>
<evidence type="ECO:0000256" key="3">
    <source>
        <dbReference type="ARBA" id="ARBA00023027"/>
    </source>
</evidence>
<dbReference type="EMBL" id="ML220130">
    <property type="protein sequence ID" value="TGZ79645.1"/>
    <property type="molecule type" value="Genomic_DNA"/>
</dbReference>
<feature type="binding site" evidence="4">
    <location>
        <position position="183"/>
    </location>
    <ligand>
        <name>Zn(2+)</name>
        <dbReference type="ChEBI" id="CHEBI:29105"/>
    </ligand>
</feature>
<protein>
    <submittedName>
        <fullName evidence="6">DHS-like NAD/FAD-binding domain-containing protein</fullName>
    </submittedName>
</protein>
<dbReference type="GO" id="GO:0046872">
    <property type="term" value="F:metal ion binding"/>
    <property type="evidence" value="ECO:0007669"/>
    <property type="project" value="UniProtKB-KW"/>
</dbReference>
<keyword evidence="7" id="KW-1185">Reference proteome</keyword>
<evidence type="ECO:0000313" key="7">
    <source>
        <dbReference type="Proteomes" id="UP000298138"/>
    </source>
</evidence>
<evidence type="ECO:0000256" key="2">
    <source>
        <dbReference type="ARBA" id="ARBA00022679"/>
    </source>
</evidence>
<evidence type="ECO:0000256" key="4">
    <source>
        <dbReference type="PROSITE-ProRule" id="PRU00236"/>
    </source>
</evidence>
<feature type="binding site" evidence="4">
    <location>
        <position position="133"/>
    </location>
    <ligand>
        <name>Zn(2+)</name>
        <dbReference type="ChEBI" id="CHEBI:29105"/>
    </ligand>
</feature>
<comment type="similarity">
    <text evidence="1">Belongs to the sirtuin family. Class I subfamily.</text>
</comment>
<name>A0A4V3SIC8_9PEZI</name>
<dbReference type="InterPro" id="IPR050134">
    <property type="entry name" value="NAD-dep_sirtuin_deacylases"/>
</dbReference>
<dbReference type="GO" id="GO:0036054">
    <property type="term" value="F:protein-malonyllysine demalonylase activity"/>
    <property type="evidence" value="ECO:0007669"/>
    <property type="project" value="InterPro"/>
</dbReference>
<dbReference type="InterPro" id="IPR026590">
    <property type="entry name" value="Ssirtuin_cat_dom"/>
</dbReference>
<dbReference type="GO" id="GO:0005634">
    <property type="term" value="C:nucleus"/>
    <property type="evidence" value="ECO:0007669"/>
    <property type="project" value="TreeGrafter"/>
</dbReference>
<dbReference type="STRING" id="341454.A0A4V3SIC8"/>
<dbReference type="InterPro" id="IPR029035">
    <property type="entry name" value="DHS-like_NAD/FAD-binding_dom"/>
</dbReference>
<dbReference type="Gene3D" id="3.30.1600.10">
    <property type="entry name" value="SIR2/SIRT2 'Small Domain"/>
    <property type="match status" value="1"/>
</dbReference>